<feature type="domain" description="DUF5118" evidence="5">
    <location>
        <begin position="52"/>
        <end position="99"/>
    </location>
</feature>
<sequence length="847" mass="96220">MINKMINRVIIITFCLAGIGASYAQPHKEKSQSNTVATPADTAKKPAKVKVRPYKDVVTADAITTKGLITIHKIDDRYLFEIPYAIFNKDLLIMSRIAAASADMRIGRGGDGYAGDPIGGTIIQFEKGPANKLFIRKMSYSEYSKDSTQAMYASVKRNTMQPIVAAFPIAAYKPDSTAVVVDMTDYINSDNDLFYFGSAIQKQLLHIGNQQNDRSYVKYAHTFPTNVELRTIKTYAMAGTTMSGGFTMELNTSMVLLPEKPMKARMYDPRVGYFTTDYTDYDANPQGVKTASLINRWRLEPKPEDLEKYKRGELVEPQKPIVFYIDPTTPKKWIPYLIQGVNDWNAAFEQAGFKNAISARLAPTPEEDPSFDLEDARHSAIIYKPSTMSNASGPSIADPRTGEIIESHINWYHNVMKLIHNWYMIQCGAVDPRARKMEFDDDLMGQLIRFVSSHEVGHTLGLRHNFGASAMVPVEKLRDKAYVEANGHTPSIMDYARFNYVAQPEDHISEAGLFPRIGDYDKWAIEWGYKYYDEFKTPEEEVPFLNKLTIEKLKNKRLLFGTEIGTNDPRYQNEDLGENAMIASEYGIKNLKRILPQLIEWTKTPNEGYDNLKDMYTALNAQFDRYLVHVMKNIAGVYTTAKTSDQPGDVFERVPASRQREAMKFLDRNVFTTPIWMYNAEVLNRTGQSFMTITAERQEGVIQYLIGKYRMTRMIEAEASGDKDVYTITEFFKDLNYGIDKELYTHQPIDVYRRNLQKSYVENLISIIKPPAAMPYFGAADSPNGPPSQSDNAPLKSQSSDMSSVIKSQLHYQQKLIKADLPFVKDEMTRSHLLDLNDRITEALSVK</sequence>
<dbReference type="OrthoDB" id="9776599at2"/>
<dbReference type="Pfam" id="PF17148">
    <property type="entry name" value="DUF5117"/>
    <property type="match status" value="1"/>
</dbReference>
<feature type="compositionally biased region" description="Polar residues" evidence="1">
    <location>
        <begin position="787"/>
        <end position="800"/>
    </location>
</feature>
<dbReference type="STRING" id="652787.SAMN05216490_4061"/>
<dbReference type="Gene3D" id="3.40.390.10">
    <property type="entry name" value="Collagenase (Catalytic Domain)"/>
    <property type="match status" value="1"/>
</dbReference>
<dbReference type="PANTHER" id="PTHR38478:SF1">
    <property type="entry name" value="ZINC DEPENDENT METALLOPROTEASE DOMAIN LIPOPROTEIN"/>
    <property type="match status" value="1"/>
</dbReference>
<evidence type="ECO:0008006" key="8">
    <source>
        <dbReference type="Google" id="ProtNLM"/>
    </source>
</evidence>
<dbReference type="CDD" id="cd04276">
    <property type="entry name" value="ZnMc_MMP_like_2"/>
    <property type="match status" value="1"/>
</dbReference>
<dbReference type="EMBL" id="LT629740">
    <property type="protein sequence ID" value="SDT56344.1"/>
    <property type="molecule type" value="Genomic_DNA"/>
</dbReference>
<name>A0A1H2BDW9_MUCMA</name>
<dbReference type="GO" id="GO:0008237">
    <property type="term" value="F:metallopeptidase activity"/>
    <property type="evidence" value="ECO:0007669"/>
    <property type="project" value="InterPro"/>
</dbReference>
<dbReference type="InterPro" id="IPR034032">
    <property type="entry name" value="Zn_MMP-like_bac"/>
</dbReference>
<evidence type="ECO:0000256" key="1">
    <source>
        <dbReference type="SAM" id="MobiDB-lite"/>
    </source>
</evidence>
<dbReference type="InterPro" id="IPR033413">
    <property type="entry name" value="DUF5117"/>
</dbReference>
<evidence type="ECO:0000313" key="7">
    <source>
        <dbReference type="Proteomes" id="UP000199679"/>
    </source>
</evidence>
<evidence type="ECO:0000256" key="2">
    <source>
        <dbReference type="SAM" id="SignalP"/>
    </source>
</evidence>
<feature type="region of interest" description="Disordered" evidence="1">
    <location>
        <begin position="778"/>
        <end position="800"/>
    </location>
</feature>
<evidence type="ECO:0000259" key="5">
    <source>
        <dbReference type="Pfam" id="PF17162"/>
    </source>
</evidence>
<feature type="chain" id="PRO_5009269847" description="Zinc-dependent metalloprotease" evidence="2">
    <location>
        <begin position="25"/>
        <end position="847"/>
    </location>
</feature>
<reference evidence="6 7" key="1">
    <citation type="submission" date="2016-10" db="EMBL/GenBank/DDBJ databases">
        <authorList>
            <person name="de Groot N.N."/>
        </authorList>
    </citation>
    <scope>NUCLEOTIDE SEQUENCE [LARGE SCALE GENOMIC DNA]</scope>
    <source>
        <strain evidence="6 7">MP1X4</strain>
    </source>
</reference>
<evidence type="ECO:0000313" key="6">
    <source>
        <dbReference type="EMBL" id="SDT56344.1"/>
    </source>
</evidence>
<proteinExistence type="predicted"/>
<keyword evidence="7" id="KW-1185">Reference proteome</keyword>
<feature type="domain" description="DUF5117" evidence="4">
    <location>
        <begin position="115"/>
        <end position="302"/>
    </location>
</feature>
<evidence type="ECO:0000259" key="3">
    <source>
        <dbReference type="Pfam" id="PF16313"/>
    </source>
</evidence>
<feature type="signal peptide" evidence="2">
    <location>
        <begin position="1"/>
        <end position="24"/>
    </location>
</feature>
<organism evidence="6 7">
    <name type="scientific">Mucilaginibacter mallensis</name>
    <dbReference type="NCBI Taxonomy" id="652787"/>
    <lineage>
        <taxon>Bacteria</taxon>
        <taxon>Pseudomonadati</taxon>
        <taxon>Bacteroidota</taxon>
        <taxon>Sphingobacteriia</taxon>
        <taxon>Sphingobacteriales</taxon>
        <taxon>Sphingobacteriaceae</taxon>
        <taxon>Mucilaginibacter</taxon>
    </lineage>
</organism>
<feature type="domain" description="EcxA zinc-binding" evidence="3">
    <location>
        <begin position="436"/>
        <end position="744"/>
    </location>
</feature>
<dbReference type="Pfam" id="PF17162">
    <property type="entry name" value="DUF5118"/>
    <property type="match status" value="1"/>
</dbReference>
<dbReference type="InterPro" id="IPR024079">
    <property type="entry name" value="MetalloPept_cat_dom_sf"/>
</dbReference>
<evidence type="ECO:0000259" key="4">
    <source>
        <dbReference type="Pfam" id="PF17148"/>
    </source>
</evidence>
<dbReference type="Pfam" id="PF16313">
    <property type="entry name" value="DUF4953"/>
    <property type="match status" value="1"/>
</dbReference>
<protein>
    <recommendedName>
        <fullName evidence="8">Zinc-dependent metalloprotease</fullName>
    </recommendedName>
</protein>
<dbReference type="AlphaFoldDB" id="A0A1H2BDW9"/>
<dbReference type="InterPro" id="IPR033428">
    <property type="entry name" value="DUF5118"/>
</dbReference>
<dbReference type="SUPFAM" id="SSF55486">
    <property type="entry name" value="Metalloproteases ('zincins'), catalytic domain"/>
    <property type="match status" value="1"/>
</dbReference>
<dbReference type="Proteomes" id="UP000199679">
    <property type="component" value="Chromosome I"/>
</dbReference>
<keyword evidence="2" id="KW-0732">Signal</keyword>
<gene>
    <name evidence="6" type="ORF">SAMN05216490_4061</name>
</gene>
<dbReference type="InterPro" id="IPR032534">
    <property type="entry name" value="EcxA_zinc-bd"/>
</dbReference>
<accession>A0A1H2BDW9</accession>
<dbReference type="PANTHER" id="PTHR38478">
    <property type="entry name" value="PEPTIDASE M1A AND M12B"/>
    <property type="match status" value="1"/>
</dbReference>